<evidence type="ECO:0000256" key="1">
    <source>
        <dbReference type="SAM" id="MobiDB-lite"/>
    </source>
</evidence>
<protein>
    <recommendedName>
        <fullName evidence="5">ATP-binding protein</fullName>
    </recommendedName>
</protein>
<evidence type="ECO:0000313" key="3">
    <source>
        <dbReference type="EMBL" id="WMX43661.1"/>
    </source>
</evidence>
<name>A0ABY9RNA2_9ACTN</name>
<feature type="compositionally biased region" description="Low complexity" evidence="1">
    <location>
        <begin position="63"/>
        <end position="79"/>
    </location>
</feature>
<feature type="chain" id="PRO_5046173588" description="ATP-binding protein" evidence="2">
    <location>
        <begin position="30"/>
        <end position="79"/>
    </location>
</feature>
<dbReference type="EMBL" id="CP133762">
    <property type="protein sequence ID" value="WMX43661.1"/>
    <property type="molecule type" value="Genomic_DNA"/>
</dbReference>
<dbReference type="RefSeq" id="WP_128984739.1">
    <property type="nucleotide sequence ID" value="NZ_CP133762.1"/>
</dbReference>
<gene>
    <name evidence="3" type="ORF">RGF97_00545</name>
</gene>
<proteinExistence type="predicted"/>
<feature type="signal peptide" evidence="2">
    <location>
        <begin position="1"/>
        <end position="29"/>
    </location>
</feature>
<evidence type="ECO:0000313" key="4">
    <source>
        <dbReference type="Proteomes" id="UP001250858"/>
    </source>
</evidence>
<organism evidence="3 4">
    <name type="scientific">Streptomyces roseicoloratus</name>
    <dbReference type="NCBI Taxonomy" id="2508722"/>
    <lineage>
        <taxon>Bacteria</taxon>
        <taxon>Bacillati</taxon>
        <taxon>Actinomycetota</taxon>
        <taxon>Actinomycetes</taxon>
        <taxon>Kitasatosporales</taxon>
        <taxon>Streptomycetaceae</taxon>
        <taxon>Streptomyces</taxon>
    </lineage>
</organism>
<evidence type="ECO:0008006" key="5">
    <source>
        <dbReference type="Google" id="ProtNLM"/>
    </source>
</evidence>
<sequence length="79" mass="7329">MKKRSMLAIASLAAGVVTALVSPPPNASAAGAGDAAAGVTGLLQEDQGVGALLGDTVDGAGDGLQAPQAPAAPLPGGLL</sequence>
<keyword evidence="4" id="KW-1185">Reference proteome</keyword>
<accession>A0ABY9RNA2</accession>
<keyword evidence="2" id="KW-0732">Signal</keyword>
<dbReference type="Proteomes" id="UP001250858">
    <property type="component" value="Chromosome"/>
</dbReference>
<evidence type="ECO:0000256" key="2">
    <source>
        <dbReference type="SAM" id="SignalP"/>
    </source>
</evidence>
<feature type="region of interest" description="Disordered" evidence="1">
    <location>
        <begin position="57"/>
        <end position="79"/>
    </location>
</feature>
<reference evidence="3 4" key="1">
    <citation type="submission" date="2023-09" db="EMBL/GenBank/DDBJ databases">
        <title>Complete genome of Streptomyces roseicoloratus T14.</title>
        <authorList>
            <person name="Bashizi T."/>
            <person name="Kim M.-J."/>
            <person name="Lee G."/>
            <person name="Tagele S.B."/>
            <person name="Shin J.-H."/>
        </authorList>
    </citation>
    <scope>NUCLEOTIDE SEQUENCE [LARGE SCALE GENOMIC DNA]</scope>
    <source>
        <strain evidence="3 4">T14</strain>
    </source>
</reference>